<feature type="domain" description="NADP-dependent oxidoreductase" evidence="1">
    <location>
        <begin position="16"/>
        <end position="297"/>
    </location>
</feature>
<protein>
    <submittedName>
        <fullName evidence="2">Oxidoreductase</fullName>
    </submittedName>
</protein>
<evidence type="ECO:0000313" key="2">
    <source>
        <dbReference type="EMBL" id="BAN90508.1"/>
    </source>
</evidence>
<dbReference type="RefSeq" id="WP_022541780.1">
    <property type="nucleotide sequence ID" value="NC_022521.1"/>
</dbReference>
<accession>U3TEW5</accession>
<name>U3TEW5_9CREN</name>
<proteinExistence type="predicted"/>
<dbReference type="OrthoDB" id="7236at2157"/>
<dbReference type="Pfam" id="PF00248">
    <property type="entry name" value="Aldo_ket_red"/>
    <property type="match status" value="1"/>
</dbReference>
<dbReference type="EMBL" id="AP012489">
    <property type="protein sequence ID" value="BAN90508.1"/>
    <property type="molecule type" value="Genomic_DNA"/>
</dbReference>
<dbReference type="PANTHER" id="PTHR43638">
    <property type="entry name" value="OXIDOREDUCTASE, ALDO/KETO REDUCTASE FAMILY PROTEIN"/>
    <property type="match status" value="1"/>
</dbReference>
<evidence type="ECO:0000259" key="1">
    <source>
        <dbReference type="Pfam" id="PF00248"/>
    </source>
</evidence>
<keyword evidence="3" id="KW-1185">Reference proteome</keyword>
<reference evidence="2 3" key="1">
    <citation type="journal article" date="2013" name="Appl. Environ. Microbiol.">
        <title>Variation of the Virus-Related Elements within Syntenic Genomes of the Hyperthermophilic Archaeon Aeropyrum.</title>
        <authorList>
            <person name="Daifuku T."/>
            <person name="Yoshida T."/>
            <person name="Kitamura T."/>
            <person name="Kawaichi S."/>
            <person name="Inoue T."/>
            <person name="Nomura K."/>
            <person name="Yoshida Y."/>
            <person name="Kuno S."/>
            <person name="Sako Y."/>
        </authorList>
    </citation>
    <scope>NUCLEOTIDE SEQUENCE [LARGE SCALE GENOMIC DNA]</scope>
    <source>
        <strain evidence="2 3">SY1</strain>
    </source>
</reference>
<dbReference type="Gene3D" id="3.20.20.100">
    <property type="entry name" value="NADP-dependent oxidoreductase domain"/>
    <property type="match status" value="1"/>
</dbReference>
<dbReference type="KEGG" id="acj:ACAM_1039"/>
<sequence length="334" mass="36246">MAEARLGKAGPKVSRVGLGLWQFGSPMWGGRGLKVETLVEGLSIALEEGVNLLDTAEVYGLGASERMLGEALKRLNAREAFVIVSKVAGFRSTPGDIERGAQGIVSRLGSPPDVILHHWPPPVYASLCSVVRGLERAVERGLASYYGFSNYGEDTLEDALSCSRRIEPVVDQILYNLAYRIPELRLFPLLRAHGMSPIAWSPLAKGALAGFKGEPSRAQAGDPVFRAALGDRRLQEALDSVARRLGASKASVALAWVASKGAVPIVGWRRPERVRDAAAAARLELGEEDIALLDEASEHYLRLWGSRYDPPGLRRIRLIPGALQRLAIRMWGGI</sequence>
<dbReference type="eggNOG" id="arCOG01618">
    <property type="taxonomic scope" value="Archaea"/>
</dbReference>
<dbReference type="AlphaFoldDB" id="U3TEW5"/>
<dbReference type="PANTHER" id="PTHR43638:SF3">
    <property type="entry name" value="ALDEHYDE REDUCTASE"/>
    <property type="match status" value="1"/>
</dbReference>
<gene>
    <name evidence="2" type="ORF">ACAM_1039</name>
</gene>
<dbReference type="GeneID" id="17110376"/>
<dbReference type="STRING" id="1198449.ACAM_1039"/>
<dbReference type="SUPFAM" id="SSF51430">
    <property type="entry name" value="NAD(P)-linked oxidoreductase"/>
    <property type="match status" value="1"/>
</dbReference>
<dbReference type="InterPro" id="IPR036812">
    <property type="entry name" value="NAD(P)_OxRdtase_dom_sf"/>
</dbReference>
<organism evidence="2 3">
    <name type="scientific">Aeropyrum camini SY1 = JCM 12091</name>
    <dbReference type="NCBI Taxonomy" id="1198449"/>
    <lineage>
        <taxon>Archaea</taxon>
        <taxon>Thermoproteota</taxon>
        <taxon>Thermoprotei</taxon>
        <taxon>Desulfurococcales</taxon>
        <taxon>Desulfurococcaceae</taxon>
        <taxon>Aeropyrum</taxon>
    </lineage>
</organism>
<dbReference type="InterPro" id="IPR023210">
    <property type="entry name" value="NADP_OxRdtase_dom"/>
</dbReference>
<dbReference type="Proteomes" id="UP000016887">
    <property type="component" value="Chromosome"/>
</dbReference>
<evidence type="ECO:0000313" key="3">
    <source>
        <dbReference type="Proteomes" id="UP000016887"/>
    </source>
</evidence>